<accession>A0ABQ9WUJ9</accession>
<name>A0ABQ9WUJ9_9EUKA</name>
<proteinExistence type="predicted"/>
<protein>
    <submittedName>
        <fullName evidence="1">Uncharacterized protein</fullName>
    </submittedName>
</protein>
<organism evidence="1 2">
    <name type="scientific">Blattamonas nauphoetae</name>
    <dbReference type="NCBI Taxonomy" id="2049346"/>
    <lineage>
        <taxon>Eukaryota</taxon>
        <taxon>Metamonada</taxon>
        <taxon>Preaxostyla</taxon>
        <taxon>Oxymonadida</taxon>
        <taxon>Blattamonas</taxon>
    </lineage>
</organism>
<reference evidence="1 2" key="1">
    <citation type="journal article" date="2022" name="bioRxiv">
        <title>Genomics of Preaxostyla Flagellates Illuminates Evolutionary Transitions and the Path Towards Mitochondrial Loss.</title>
        <authorList>
            <person name="Novak L.V.F."/>
            <person name="Treitli S.C."/>
            <person name="Pyrih J."/>
            <person name="Halakuc P."/>
            <person name="Pipaliya S.V."/>
            <person name="Vacek V."/>
            <person name="Brzon O."/>
            <person name="Soukal P."/>
            <person name="Eme L."/>
            <person name="Dacks J.B."/>
            <person name="Karnkowska A."/>
            <person name="Elias M."/>
            <person name="Hampl V."/>
        </authorList>
    </citation>
    <scope>NUCLEOTIDE SEQUENCE [LARGE SCALE GENOMIC DNA]</scope>
    <source>
        <strain evidence="1">NAU3</strain>
        <tissue evidence="1">Gut</tissue>
    </source>
</reference>
<comment type="caution">
    <text evidence="1">The sequence shown here is derived from an EMBL/GenBank/DDBJ whole genome shotgun (WGS) entry which is preliminary data.</text>
</comment>
<evidence type="ECO:0000313" key="2">
    <source>
        <dbReference type="Proteomes" id="UP001281761"/>
    </source>
</evidence>
<dbReference type="EMBL" id="JARBJD010000434">
    <property type="protein sequence ID" value="KAK2942101.1"/>
    <property type="molecule type" value="Genomic_DNA"/>
</dbReference>
<dbReference type="Proteomes" id="UP001281761">
    <property type="component" value="Unassembled WGS sequence"/>
</dbReference>
<keyword evidence="2" id="KW-1185">Reference proteome</keyword>
<gene>
    <name evidence="1" type="ORF">BLNAU_22973</name>
</gene>
<sequence length="275" mass="29622">MEIDSTCSSSPLFVASKGTLHLSSCEIGTDTKTLLPPSVTVLMEVLGEGTLQLTTSTIKNVEFTHASEGSAIVLHTSATFSTNSVDVFRGIWSNGTGSHIFVNSANISETAVNKTILPFNATLQPTSDSLFSETDKSRFFGREGSDEWSLLYLWHPHTSGSVHINTLGEDHPNCGIAHLPCSSIVESQNKLKGEQKLMNLDTKSELSSELVSSTTEWTLTQSSGGSVWIEGEGQLTISKGNPSKLTLSGITMKFGTLKEGRAWMYPVGDWETVGD</sequence>
<evidence type="ECO:0000313" key="1">
    <source>
        <dbReference type="EMBL" id="KAK2942101.1"/>
    </source>
</evidence>